<dbReference type="AlphaFoldDB" id="A0A517ZR36"/>
<dbReference type="PANTHER" id="PTHR30383:SF5">
    <property type="entry name" value="SGNH HYDROLASE-TYPE ESTERASE DOMAIN-CONTAINING PROTEIN"/>
    <property type="match status" value="1"/>
</dbReference>
<keyword evidence="2" id="KW-0732">Signal</keyword>
<keyword evidence="4" id="KW-0645">Protease</keyword>
<name>A0A517ZR36_9PLAN</name>
<dbReference type="Gene3D" id="3.40.50.1110">
    <property type="entry name" value="SGNH hydrolase"/>
    <property type="match status" value="1"/>
</dbReference>
<dbReference type="InterPro" id="IPR036514">
    <property type="entry name" value="SGNH_hydro_sf"/>
</dbReference>
<keyword evidence="1" id="KW-0175">Coiled coil</keyword>
<dbReference type="EMBL" id="CP036276">
    <property type="protein sequence ID" value="QDU44954.1"/>
    <property type="molecule type" value="Genomic_DNA"/>
</dbReference>
<dbReference type="RefSeq" id="WP_197534248.1">
    <property type="nucleotide sequence ID" value="NZ_CP036276.1"/>
</dbReference>
<dbReference type="KEGG" id="sdyn:Mal52_34400"/>
<sequence precursor="true">MKRFPRLFLMMLMAALFAPCLPAMADELPAPVTKLDLQDGDTLVFLGDSITHQCLYTQYVEDYFYTRYPKLRIKFHNAGVGGAKALDALARFDRDVAAYKPKYVTVLLGMNDGRYVPYNEEIFQTYRKDMQEVVQQIRDTGATPILMTPTMFDSRAVRLNPKRLEATPAERLELYNSVLAYYGTWLREIAVKNGDGFVDMWSPLNNLTLQQRDTDPNFTMIPDAVHPGPAGQLVMAYAILSDMNAKKGVSNINININPKGKAKARAVGGEVANLEFADDTLSFEWTANSLPWVLPSDAEVAVKLLKLGHRMSREALAVHGLPSGKYELSIDGEVVGSYRSQGLARHIELQANDKTPQYQQALEVAMLNKKRNEGPVRSLRGEWSKFQQLDRQQRALKADPDNEKLAKLVAGIEAKVAGMEERVVAHEKAAQEIEEQIFAANVPPTRKYVLKRVK</sequence>
<feature type="coiled-coil region" evidence="1">
    <location>
        <begin position="402"/>
        <end position="436"/>
    </location>
</feature>
<dbReference type="InterPro" id="IPR013830">
    <property type="entry name" value="SGNH_hydro"/>
</dbReference>
<evidence type="ECO:0000259" key="3">
    <source>
        <dbReference type="Pfam" id="PF13472"/>
    </source>
</evidence>
<keyword evidence="4" id="KW-0378">Hydrolase</keyword>
<reference evidence="4 5" key="1">
    <citation type="submission" date="2019-02" db="EMBL/GenBank/DDBJ databases">
        <title>Deep-cultivation of Planctomycetes and their phenomic and genomic characterization uncovers novel biology.</title>
        <authorList>
            <person name="Wiegand S."/>
            <person name="Jogler M."/>
            <person name="Boedeker C."/>
            <person name="Pinto D."/>
            <person name="Vollmers J."/>
            <person name="Rivas-Marin E."/>
            <person name="Kohn T."/>
            <person name="Peeters S.H."/>
            <person name="Heuer A."/>
            <person name="Rast P."/>
            <person name="Oberbeckmann S."/>
            <person name="Bunk B."/>
            <person name="Jeske O."/>
            <person name="Meyerdierks A."/>
            <person name="Storesund J.E."/>
            <person name="Kallscheuer N."/>
            <person name="Luecker S."/>
            <person name="Lage O.M."/>
            <person name="Pohl T."/>
            <person name="Merkel B.J."/>
            <person name="Hornburger P."/>
            <person name="Mueller R.-W."/>
            <person name="Bruemmer F."/>
            <person name="Labrenz M."/>
            <person name="Spormann A.M."/>
            <person name="Op den Camp H."/>
            <person name="Overmann J."/>
            <person name="Amann R."/>
            <person name="Jetten M.S.M."/>
            <person name="Mascher T."/>
            <person name="Medema M.H."/>
            <person name="Devos D.P."/>
            <person name="Kaster A.-K."/>
            <person name="Ovreas L."/>
            <person name="Rohde M."/>
            <person name="Galperin M.Y."/>
            <person name="Jogler C."/>
        </authorList>
    </citation>
    <scope>NUCLEOTIDE SEQUENCE [LARGE SCALE GENOMIC DNA]</scope>
    <source>
        <strain evidence="4 5">Mal52</strain>
    </source>
</reference>
<feature type="domain" description="SGNH hydrolase-type esterase" evidence="3">
    <location>
        <begin position="45"/>
        <end position="232"/>
    </location>
</feature>
<accession>A0A517ZR36</accession>
<dbReference type="PANTHER" id="PTHR30383">
    <property type="entry name" value="THIOESTERASE 1/PROTEASE 1/LYSOPHOSPHOLIPASE L1"/>
    <property type="match status" value="1"/>
</dbReference>
<keyword evidence="5" id="KW-1185">Reference proteome</keyword>
<evidence type="ECO:0000313" key="5">
    <source>
        <dbReference type="Proteomes" id="UP000319383"/>
    </source>
</evidence>
<dbReference type="InterPro" id="IPR051532">
    <property type="entry name" value="Ester_Hydrolysis_Enzymes"/>
</dbReference>
<feature type="signal peptide" evidence="2">
    <location>
        <begin position="1"/>
        <end position="25"/>
    </location>
</feature>
<evidence type="ECO:0000313" key="4">
    <source>
        <dbReference type="EMBL" id="QDU44954.1"/>
    </source>
</evidence>
<protein>
    <submittedName>
        <fullName evidence="4">Multifunctional acyl-CoA thioesterase I and protease I and lysophospholipase L1</fullName>
    </submittedName>
</protein>
<dbReference type="CDD" id="cd01834">
    <property type="entry name" value="SGNH_hydrolase_like_2"/>
    <property type="match status" value="1"/>
</dbReference>
<organism evidence="4 5">
    <name type="scientific">Symmachiella dynata</name>
    <dbReference type="NCBI Taxonomy" id="2527995"/>
    <lineage>
        <taxon>Bacteria</taxon>
        <taxon>Pseudomonadati</taxon>
        <taxon>Planctomycetota</taxon>
        <taxon>Planctomycetia</taxon>
        <taxon>Planctomycetales</taxon>
        <taxon>Planctomycetaceae</taxon>
        <taxon>Symmachiella</taxon>
    </lineage>
</organism>
<proteinExistence type="predicted"/>
<evidence type="ECO:0000256" key="1">
    <source>
        <dbReference type="SAM" id="Coils"/>
    </source>
</evidence>
<dbReference type="GO" id="GO:0006508">
    <property type="term" value="P:proteolysis"/>
    <property type="evidence" value="ECO:0007669"/>
    <property type="project" value="UniProtKB-KW"/>
</dbReference>
<dbReference type="Pfam" id="PF13472">
    <property type="entry name" value="Lipase_GDSL_2"/>
    <property type="match status" value="1"/>
</dbReference>
<feature type="chain" id="PRO_5021773380" evidence="2">
    <location>
        <begin position="26"/>
        <end position="454"/>
    </location>
</feature>
<dbReference type="GO" id="GO:0008233">
    <property type="term" value="F:peptidase activity"/>
    <property type="evidence" value="ECO:0007669"/>
    <property type="project" value="UniProtKB-KW"/>
</dbReference>
<gene>
    <name evidence="4" type="ORF">Mal52_34400</name>
</gene>
<dbReference type="SUPFAM" id="SSF52266">
    <property type="entry name" value="SGNH hydrolase"/>
    <property type="match status" value="1"/>
</dbReference>
<dbReference type="GO" id="GO:0004622">
    <property type="term" value="F:phosphatidylcholine lysophospholipase activity"/>
    <property type="evidence" value="ECO:0007669"/>
    <property type="project" value="TreeGrafter"/>
</dbReference>
<dbReference type="Proteomes" id="UP000319383">
    <property type="component" value="Chromosome"/>
</dbReference>
<evidence type="ECO:0000256" key="2">
    <source>
        <dbReference type="SAM" id="SignalP"/>
    </source>
</evidence>